<dbReference type="EMBL" id="NDXJ01000003">
    <property type="protein sequence ID" value="OSP90134.1"/>
    <property type="molecule type" value="Genomic_DNA"/>
</dbReference>
<feature type="region of interest" description="Disordered" evidence="2">
    <location>
        <begin position="599"/>
        <end position="626"/>
    </location>
</feature>
<sequence length="813" mass="86598">MGDQVKVHKKLYKSGKMWVAAALVAGGALLAVPQSADASVGPMIFPNTHWTVGNTSVSLQQDGKYDTFQYAGSRMYLSIYNQKTYKTTGSKYINVTFSNVASRTDANGHKVYVQRGYVTVAGKKVAVYRGVTKGYNGKLVVINGQMTTTKPNIKTLSALAYKQGAYYDATDRSGQWRLNESTLTVKASAKNATIYNSYNGGVASKLTGFAGKTYRSYSYVYGKSPAVYANAVGKYYTPIAKGKWQLEAYYGLTYKTGNVYKYALVPSSKLVLKTSKTVAKESVNTTMSYMQSQAASYAKAATSMVSYVSSAVKNGEHPASYGAWADSYTSYANSLTGKNTDYTYAVSMAKKNGQNISSYTKAISASKTQTTTAVSKVKSLLANAKKYPVTIRYMYANGKSAGADVKKSLYYADRLNFTIPAKAGYFTVVKYNNQLDLSTQKNTVYFNYTKGASTMDIIYLPTTNGLYKKVDVKLPTSNGVYSRGGIGQTNNTITTVASAGSQGYLWYGATKSDAYRAEIEAETGFASVMSDAATNSYMSYTATQRSQFKSLASSASNQAKKTQSAYSSYVTSSQAAWESQYNVSSSHSSVASSSVASSASVKPSSSSSAVSSSSVTSSSVSSSSVASSSVTSSSSVASSSASDSSAVTSQWLNDLNALRAKERTPLTADMVANKNGVGSDEGKSLAALTQDAELTKWAQTRAEELAAQGSISHTNMKNGAPTWAVNGDQVDGGLFASPDYVMGSYINGPEALASWSGSTQNPISMWASELQDGSQGYGHYLTEVSPLANKVGFGYAKTANGTTIAVMEIGYHK</sequence>
<evidence type="ECO:0000256" key="1">
    <source>
        <dbReference type="ARBA" id="ARBA00022729"/>
    </source>
</evidence>
<comment type="caution">
    <text evidence="5">The sequence shown here is derived from an EMBL/GenBank/DDBJ whole genome shotgun (WGS) entry which is preliminary data.</text>
</comment>
<evidence type="ECO:0000313" key="5">
    <source>
        <dbReference type="EMBL" id="OSP90134.1"/>
    </source>
</evidence>
<feature type="signal peptide" evidence="3">
    <location>
        <begin position="1"/>
        <end position="38"/>
    </location>
</feature>
<protein>
    <recommendedName>
        <fullName evidence="4">SCP domain-containing protein</fullName>
    </recommendedName>
</protein>
<dbReference type="Proteomes" id="UP000193588">
    <property type="component" value="Unassembled WGS sequence"/>
</dbReference>
<dbReference type="SUPFAM" id="SSF55797">
    <property type="entry name" value="PR-1-like"/>
    <property type="match status" value="1"/>
</dbReference>
<dbReference type="InterPro" id="IPR022263">
    <property type="entry name" value="KxYKxGKxW"/>
</dbReference>
<dbReference type="AlphaFoldDB" id="A0A1X4JMZ0"/>
<evidence type="ECO:0000313" key="6">
    <source>
        <dbReference type="Proteomes" id="UP000193588"/>
    </source>
</evidence>
<proteinExistence type="predicted"/>
<evidence type="ECO:0000256" key="3">
    <source>
        <dbReference type="SAM" id="SignalP"/>
    </source>
</evidence>
<keyword evidence="1 3" id="KW-0732">Signal</keyword>
<feature type="chain" id="PRO_5012778481" description="SCP domain-containing protein" evidence="3">
    <location>
        <begin position="39"/>
        <end position="813"/>
    </location>
</feature>
<evidence type="ECO:0000259" key="4">
    <source>
        <dbReference type="Pfam" id="PF00188"/>
    </source>
</evidence>
<accession>A0A1X4JMZ0</accession>
<dbReference type="Pfam" id="PF00188">
    <property type="entry name" value="CAP"/>
    <property type="match status" value="1"/>
</dbReference>
<dbReference type="RefSeq" id="WP_085637455.1">
    <property type="nucleotide sequence ID" value="NZ_JADNDI010000021.1"/>
</dbReference>
<gene>
    <name evidence="5" type="ORF">B9D04_01930</name>
</gene>
<dbReference type="InterPro" id="IPR035940">
    <property type="entry name" value="CAP_sf"/>
</dbReference>
<evidence type="ECO:0000256" key="2">
    <source>
        <dbReference type="SAM" id="MobiDB-lite"/>
    </source>
</evidence>
<dbReference type="InterPro" id="IPR014044">
    <property type="entry name" value="CAP_dom"/>
</dbReference>
<dbReference type="NCBIfam" id="TIGR03715">
    <property type="entry name" value="KxYKxGKxW"/>
    <property type="match status" value="1"/>
</dbReference>
<name>A0A1X4JMZ0_9LACO</name>
<dbReference type="Gene3D" id="3.40.33.10">
    <property type="entry name" value="CAP"/>
    <property type="match status" value="1"/>
</dbReference>
<dbReference type="Pfam" id="PF19258">
    <property type="entry name" value="KxYKxGKxW_sig"/>
    <property type="match status" value="1"/>
</dbReference>
<reference evidence="5 6" key="1">
    <citation type="submission" date="2017-04" db="EMBL/GenBank/DDBJ databases">
        <title>The genome sequence of Weissella cibaria isolated from wild Drosophila.</title>
        <authorList>
            <person name="Ricks N.J."/>
            <person name="Carroll C."/>
            <person name="Walters A."/>
            <person name="Newell P.D."/>
            <person name="Chaston J.M."/>
        </authorList>
    </citation>
    <scope>NUCLEOTIDE SEQUENCE [LARGE SCALE GENOMIC DNA]</scope>
    <source>
        <strain evidence="5 6">DmW_103</strain>
    </source>
</reference>
<feature type="domain" description="SCP" evidence="4">
    <location>
        <begin position="653"/>
        <end position="806"/>
    </location>
</feature>
<organism evidence="5 6">
    <name type="scientific">Weissella cibaria</name>
    <dbReference type="NCBI Taxonomy" id="137591"/>
    <lineage>
        <taxon>Bacteria</taxon>
        <taxon>Bacillati</taxon>
        <taxon>Bacillota</taxon>
        <taxon>Bacilli</taxon>
        <taxon>Lactobacillales</taxon>
        <taxon>Lactobacillaceae</taxon>
        <taxon>Weissella</taxon>
    </lineage>
</organism>